<organism evidence="1 2">
    <name type="scientific">Floridaenema fluviatile BLCC-F154</name>
    <dbReference type="NCBI Taxonomy" id="3153640"/>
    <lineage>
        <taxon>Bacteria</taxon>
        <taxon>Bacillati</taxon>
        <taxon>Cyanobacteriota</taxon>
        <taxon>Cyanophyceae</taxon>
        <taxon>Oscillatoriophycideae</taxon>
        <taxon>Aerosakkonematales</taxon>
        <taxon>Aerosakkonemataceae</taxon>
        <taxon>Floridanema</taxon>
        <taxon>Floridanema fluviatile</taxon>
    </lineage>
</organism>
<sequence>MSENPAIEVSPHFVSLLLIYSKSDRADVAIAEIEDAIEEVMEET</sequence>
<dbReference type="Proteomes" id="UP001576776">
    <property type="component" value="Unassembled WGS sequence"/>
</dbReference>
<accession>A0ABV4Y8Z5</accession>
<name>A0ABV4Y8Z5_9CYAN</name>
<proteinExistence type="predicted"/>
<evidence type="ECO:0000313" key="1">
    <source>
        <dbReference type="EMBL" id="MFB2935291.1"/>
    </source>
</evidence>
<comment type="caution">
    <text evidence="1">The sequence shown here is derived from an EMBL/GenBank/DDBJ whole genome shotgun (WGS) entry which is preliminary data.</text>
</comment>
<keyword evidence="2" id="KW-1185">Reference proteome</keyword>
<evidence type="ECO:0000313" key="2">
    <source>
        <dbReference type="Proteomes" id="UP001576776"/>
    </source>
</evidence>
<protein>
    <submittedName>
        <fullName evidence="1">Uncharacterized protein</fullName>
    </submittedName>
</protein>
<gene>
    <name evidence="1" type="ORF">ACE1B6_08425</name>
</gene>
<reference evidence="1 2" key="1">
    <citation type="submission" date="2024-09" db="EMBL/GenBank/DDBJ databases">
        <title>Floridaenema gen nov. (Aerosakkonemataceae, Aerosakkonematales ord. nov., Cyanobacteria) from benthic tropical and subtropical fresh waters, with the description of four new species.</title>
        <authorList>
            <person name="Moretto J.A."/>
            <person name="Berthold D.E."/>
            <person name="Lefler F.W."/>
            <person name="Huang I.-S."/>
            <person name="Laughinghouse H. IV."/>
        </authorList>
    </citation>
    <scope>NUCLEOTIDE SEQUENCE [LARGE SCALE GENOMIC DNA]</scope>
    <source>
        <strain evidence="1 2">BLCC-F154</strain>
    </source>
</reference>
<dbReference type="EMBL" id="JBHFNS010000037">
    <property type="protein sequence ID" value="MFB2935291.1"/>
    <property type="molecule type" value="Genomic_DNA"/>
</dbReference>
<dbReference type="RefSeq" id="WP_413256809.1">
    <property type="nucleotide sequence ID" value="NZ_JBHFNS010000037.1"/>
</dbReference>